<evidence type="ECO:0000256" key="6">
    <source>
        <dbReference type="ARBA" id="ARBA00049269"/>
    </source>
</evidence>
<dbReference type="AlphaFoldDB" id="A0A8J6APG5"/>
<accession>A0A8J6APG5</accession>
<evidence type="ECO:0000256" key="4">
    <source>
        <dbReference type="ARBA" id="ARBA00022808"/>
    </source>
</evidence>
<protein>
    <recommendedName>
        <fullName evidence="3 8">Histidine ammonia-lyase</fullName>
        <ecNumber evidence="3 8">4.3.1.3</ecNumber>
    </recommendedName>
</protein>
<evidence type="ECO:0000256" key="1">
    <source>
        <dbReference type="ARBA" id="ARBA00005113"/>
    </source>
</evidence>
<dbReference type="GO" id="GO:0004397">
    <property type="term" value="F:histidine ammonia-lyase activity"/>
    <property type="evidence" value="ECO:0007669"/>
    <property type="project" value="UniProtKB-EC"/>
</dbReference>
<dbReference type="SUPFAM" id="SSF48557">
    <property type="entry name" value="L-aspartase-like"/>
    <property type="match status" value="1"/>
</dbReference>
<evidence type="ECO:0000313" key="9">
    <source>
        <dbReference type="EMBL" id="KAG9389896.1"/>
    </source>
</evidence>
<evidence type="ECO:0000256" key="5">
    <source>
        <dbReference type="ARBA" id="ARBA00023239"/>
    </source>
</evidence>
<dbReference type="InterPro" id="IPR001106">
    <property type="entry name" value="Aromatic_Lyase"/>
</dbReference>
<dbReference type="Pfam" id="PF00221">
    <property type="entry name" value="Lyase_aromatic"/>
    <property type="match status" value="1"/>
</dbReference>
<dbReference type="InterPro" id="IPR005921">
    <property type="entry name" value="HutH"/>
</dbReference>
<dbReference type="CDD" id="cd00332">
    <property type="entry name" value="PAL-HAL"/>
    <property type="match status" value="1"/>
</dbReference>
<proteinExistence type="inferred from homology"/>
<gene>
    <name evidence="9" type="ORF">J8273_8583</name>
</gene>
<keyword evidence="5 7" id="KW-0456">Lyase</keyword>
<reference evidence="9" key="1">
    <citation type="submission" date="2021-05" db="EMBL/GenBank/DDBJ databases">
        <title>A free-living protist that lacks canonical eukaryotic 1 DNA replication and segregation systems.</title>
        <authorList>
            <person name="Salas-Leiva D.E."/>
            <person name="Tromer E.C."/>
            <person name="Curtis B.A."/>
            <person name="Jerlstrom-Hultqvist J."/>
            <person name="Kolisko M."/>
            <person name="Yi Z."/>
            <person name="Salas-Leiva J.S."/>
            <person name="Gallot-Lavallee L."/>
            <person name="Kops G.J.P.L."/>
            <person name="Archibald J.M."/>
            <person name="Simpson A.G.B."/>
            <person name="Roger A.J."/>
        </authorList>
    </citation>
    <scope>NUCLEOTIDE SEQUENCE</scope>
    <source>
        <strain evidence="9">BICM</strain>
    </source>
</reference>
<sequence>MTLYNRKTTLELDGYSLTPEDLYSLRTGDIKISITDEAMARVKEARGVVDRIVENDEVVYGITTGFGLFSNVRIPNDKLAELQENLIRSHAAGVGEPLSPERTRMLLAIRINVIAKGHSGARPETLLTMVECFNHGCLSWVPEQGTVGASGDLAPLSHLALGMMGEGKMFDAATGQYGDAGKILASHGITPIALKAKEGLALINGTQLISTFTTEAYCRAANLITVADIAVAMSLEALQGTKVAFDPRIHAARPHEGQQASARRIREFLRDHVDPNGDSQICVGHRNCGRVQDAYSLRCSPQVHGQAHDALKYVRGILMTELNSATDNPMVFGPSFCDEAHPNGQILSGGNFHGEYPAKAADFLAIAVHELANISERRVERMCNPSLSNGLPAFLVKEGGLNSGFMIAHCTTAALVSENKSLCHPASVDSISTSAAKEDHVSMGGYAARKAAKVVENVERSLAIEILAACQGIQFHLDEGKKSSEALMAVHAAVREVAKPWDKDRAMSPDIDAVWELVRDGMIVDVTRPFVE</sequence>
<name>A0A8J6APG5_9EUKA</name>
<dbReference type="OrthoDB" id="10051290at2759"/>
<dbReference type="FunFam" id="1.20.200.10:FF:000003">
    <property type="entry name" value="Histidine ammonia-lyase"/>
    <property type="match status" value="1"/>
</dbReference>
<dbReference type="InterPro" id="IPR024083">
    <property type="entry name" value="Fumarase/histidase_N"/>
</dbReference>
<dbReference type="GO" id="GO:0019556">
    <property type="term" value="P:L-histidine catabolic process to glutamate and formamide"/>
    <property type="evidence" value="ECO:0007669"/>
    <property type="project" value="UniProtKB-UniPathway"/>
</dbReference>
<dbReference type="NCBIfam" id="TIGR01225">
    <property type="entry name" value="hutH"/>
    <property type="match status" value="1"/>
</dbReference>
<organism evidence="9 10">
    <name type="scientific">Carpediemonas membranifera</name>
    <dbReference type="NCBI Taxonomy" id="201153"/>
    <lineage>
        <taxon>Eukaryota</taxon>
        <taxon>Metamonada</taxon>
        <taxon>Carpediemonas-like organisms</taxon>
        <taxon>Carpediemonas</taxon>
    </lineage>
</organism>
<evidence type="ECO:0000256" key="8">
    <source>
        <dbReference type="RuleBase" id="RU004479"/>
    </source>
</evidence>
<dbReference type="GO" id="GO:0019557">
    <property type="term" value="P:L-histidine catabolic process to glutamate and formate"/>
    <property type="evidence" value="ECO:0007669"/>
    <property type="project" value="UniProtKB-UniPathway"/>
</dbReference>
<comment type="caution">
    <text evidence="9">The sequence shown here is derived from an EMBL/GenBank/DDBJ whole genome shotgun (WGS) entry which is preliminary data.</text>
</comment>
<dbReference type="InterPro" id="IPR008948">
    <property type="entry name" value="L-Aspartase-like"/>
</dbReference>
<evidence type="ECO:0000256" key="3">
    <source>
        <dbReference type="ARBA" id="ARBA00012994"/>
    </source>
</evidence>
<dbReference type="InterPro" id="IPR022313">
    <property type="entry name" value="Phe/His_NH3-lyase_AS"/>
</dbReference>
<dbReference type="FunFam" id="1.10.275.10:FF:000005">
    <property type="entry name" value="Histidine ammonia-lyase"/>
    <property type="match status" value="1"/>
</dbReference>
<dbReference type="Gene3D" id="1.10.275.10">
    <property type="entry name" value="Fumarase/aspartase (N-terminal domain)"/>
    <property type="match status" value="1"/>
</dbReference>
<dbReference type="GO" id="GO:0005737">
    <property type="term" value="C:cytoplasm"/>
    <property type="evidence" value="ECO:0007669"/>
    <property type="project" value="InterPro"/>
</dbReference>
<dbReference type="EC" id="4.3.1.3" evidence="3 8"/>
<evidence type="ECO:0000256" key="2">
    <source>
        <dbReference type="ARBA" id="ARBA00007238"/>
    </source>
</evidence>
<evidence type="ECO:0000313" key="10">
    <source>
        <dbReference type="Proteomes" id="UP000717585"/>
    </source>
</evidence>
<comment type="catalytic activity">
    <reaction evidence="6 8">
        <text>L-histidine = trans-urocanate + NH4(+)</text>
        <dbReference type="Rhea" id="RHEA:21232"/>
        <dbReference type="ChEBI" id="CHEBI:17771"/>
        <dbReference type="ChEBI" id="CHEBI:28938"/>
        <dbReference type="ChEBI" id="CHEBI:57595"/>
        <dbReference type="EC" id="4.3.1.3"/>
    </reaction>
</comment>
<evidence type="ECO:0000256" key="7">
    <source>
        <dbReference type="RuleBase" id="RU003954"/>
    </source>
</evidence>
<dbReference type="Proteomes" id="UP000717585">
    <property type="component" value="Unassembled WGS sequence"/>
</dbReference>
<dbReference type="PANTHER" id="PTHR10362">
    <property type="entry name" value="HISTIDINE AMMONIA-LYASE"/>
    <property type="match status" value="1"/>
</dbReference>
<dbReference type="NCBIfam" id="NF006871">
    <property type="entry name" value="PRK09367.1"/>
    <property type="match status" value="1"/>
</dbReference>
<dbReference type="EMBL" id="JAHDYR010000067">
    <property type="protein sequence ID" value="KAG9389896.1"/>
    <property type="molecule type" value="Genomic_DNA"/>
</dbReference>
<dbReference type="PROSITE" id="PS00488">
    <property type="entry name" value="PAL_HISTIDASE"/>
    <property type="match status" value="1"/>
</dbReference>
<comment type="similarity">
    <text evidence="2 7">Belongs to the PAL/histidase family.</text>
</comment>
<keyword evidence="4 8" id="KW-0369">Histidine metabolism</keyword>
<dbReference type="UniPathway" id="UPA00379">
    <property type="reaction ID" value="UER00549"/>
</dbReference>
<comment type="pathway">
    <text evidence="1 8">Amino-acid degradation; L-histidine degradation into L-glutamate; N-formimidoyl-L-glutamate from L-histidine: step 1/3.</text>
</comment>
<dbReference type="Gene3D" id="1.20.200.10">
    <property type="entry name" value="Fumarase/aspartase (Central domain)"/>
    <property type="match status" value="1"/>
</dbReference>
<keyword evidence="10" id="KW-1185">Reference proteome</keyword>